<feature type="compositionally biased region" description="Basic and acidic residues" evidence="1">
    <location>
        <begin position="182"/>
        <end position="200"/>
    </location>
</feature>
<name>A0A1J7I467_9PEZI</name>
<protein>
    <submittedName>
        <fullName evidence="2">Uncharacterized protein</fullName>
    </submittedName>
</protein>
<reference evidence="2 3" key="1">
    <citation type="submission" date="2016-10" db="EMBL/GenBank/DDBJ databases">
        <title>Draft genome sequence of Coniochaeta ligniaria NRRL30616, a lignocellulolytic fungus for bioabatement of inhibitors in plant biomass hydrolysates.</title>
        <authorList>
            <consortium name="DOE Joint Genome Institute"/>
            <person name="Jimenez D.J."/>
            <person name="Hector R.E."/>
            <person name="Riley R."/>
            <person name="Sun H."/>
            <person name="Grigoriev I.V."/>
            <person name="Van Elsas J.D."/>
            <person name="Nichols N.N."/>
        </authorList>
    </citation>
    <scope>NUCLEOTIDE SEQUENCE [LARGE SCALE GENOMIC DNA]</scope>
    <source>
        <strain evidence="2 3">NRRL 30616</strain>
    </source>
</reference>
<accession>A0A1J7I467</accession>
<keyword evidence="3" id="KW-1185">Reference proteome</keyword>
<organism evidence="2 3">
    <name type="scientific">Coniochaeta ligniaria NRRL 30616</name>
    <dbReference type="NCBI Taxonomy" id="1408157"/>
    <lineage>
        <taxon>Eukaryota</taxon>
        <taxon>Fungi</taxon>
        <taxon>Dikarya</taxon>
        <taxon>Ascomycota</taxon>
        <taxon>Pezizomycotina</taxon>
        <taxon>Sordariomycetes</taxon>
        <taxon>Sordariomycetidae</taxon>
        <taxon>Coniochaetales</taxon>
        <taxon>Coniochaetaceae</taxon>
        <taxon>Coniochaeta</taxon>
    </lineage>
</organism>
<proteinExistence type="predicted"/>
<dbReference type="AlphaFoldDB" id="A0A1J7I467"/>
<feature type="compositionally biased region" description="Basic and acidic residues" evidence="1">
    <location>
        <begin position="61"/>
        <end position="75"/>
    </location>
</feature>
<feature type="compositionally biased region" description="Basic and acidic residues" evidence="1">
    <location>
        <begin position="82"/>
        <end position="108"/>
    </location>
</feature>
<evidence type="ECO:0000313" key="2">
    <source>
        <dbReference type="EMBL" id="OIW22163.1"/>
    </source>
</evidence>
<feature type="region of interest" description="Disordered" evidence="1">
    <location>
        <begin position="61"/>
        <end position="240"/>
    </location>
</feature>
<dbReference type="Proteomes" id="UP000182658">
    <property type="component" value="Unassembled WGS sequence"/>
</dbReference>
<evidence type="ECO:0000256" key="1">
    <source>
        <dbReference type="SAM" id="MobiDB-lite"/>
    </source>
</evidence>
<sequence length="240" mass="26713">MPTRHKTDDLLAVYERLFPNRDEDDSDLDDGSAWAILVTMLAGTAKVVKGLLKEDVVKTEMRRREKKKMNERGEDMLPDGTEVSREDRRENGRRAWDRGGVRWEEVSRGRGWPAVRSAASREGDAAAITDGEAPDRRAAEVWERRDGKSRARPSRDVNTGEANGKGYGVYRQQGTARGQRPGKRDGRRVAEQSRAAERRGRSSGPADARQRPYNGDGLDRGRGWMDGNTVILGVGPASPT</sequence>
<evidence type="ECO:0000313" key="3">
    <source>
        <dbReference type="Proteomes" id="UP000182658"/>
    </source>
</evidence>
<dbReference type="EMBL" id="KV875145">
    <property type="protein sequence ID" value="OIW22163.1"/>
    <property type="molecule type" value="Genomic_DNA"/>
</dbReference>
<gene>
    <name evidence="2" type="ORF">CONLIGDRAFT_367984</name>
</gene>
<feature type="compositionally biased region" description="Basic and acidic residues" evidence="1">
    <location>
        <begin position="133"/>
        <end position="155"/>
    </location>
</feature>
<dbReference type="InParanoid" id="A0A1J7I467"/>